<reference evidence="2 3" key="1">
    <citation type="journal article" date="2012" name="Genome Biol.">
        <title>Genome and low-iron response of an oceanic diatom adapted to chronic iron limitation.</title>
        <authorList>
            <person name="Lommer M."/>
            <person name="Specht M."/>
            <person name="Roy A.S."/>
            <person name="Kraemer L."/>
            <person name="Andreson R."/>
            <person name="Gutowska M.A."/>
            <person name="Wolf J."/>
            <person name="Bergner S.V."/>
            <person name="Schilhabel M.B."/>
            <person name="Klostermeier U.C."/>
            <person name="Beiko R.G."/>
            <person name="Rosenstiel P."/>
            <person name="Hippler M."/>
            <person name="Laroche J."/>
        </authorList>
    </citation>
    <scope>NUCLEOTIDE SEQUENCE [LARGE SCALE GENOMIC DNA]</scope>
    <source>
        <strain evidence="2 3">CCMP1005</strain>
    </source>
</reference>
<dbReference type="Proteomes" id="UP000266841">
    <property type="component" value="Unassembled WGS sequence"/>
</dbReference>
<dbReference type="Gene3D" id="3.60.40.10">
    <property type="entry name" value="PPM-type phosphatase domain"/>
    <property type="match status" value="1"/>
</dbReference>
<dbReference type="EMBL" id="AGNL01028890">
    <property type="protein sequence ID" value="EJK57255.1"/>
    <property type="molecule type" value="Genomic_DNA"/>
</dbReference>
<feature type="compositionally biased region" description="Basic and acidic residues" evidence="1">
    <location>
        <begin position="10"/>
        <end position="19"/>
    </location>
</feature>
<dbReference type="InterPro" id="IPR036457">
    <property type="entry name" value="PPM-type-like_dom_sf"/>
</dbReference>
<dbReference type="OMA" id="CEYGASS"/>
<feature type="non-terminal residue" evidence="2">
    <location>
        <position position="85"/>
    </location>
</feature>
<keyword evidence="3" id="KW-1185">Reference proteome</keyword>
<evidence type="ECO:0000313" key="3">
    <source>
        <dbReference type="Proteomes" id="UP000266841"/>
    </source>
</evidence>
<feature type="region of interest" description="Disordered" evidence="1">
    <location>
        <begin position="1"/>
        <end position="25"/>
    </location>
</feature>
<dbReference type="OrthoDB" id="10264738at2759"/>
<evidence type="ECO:0000256" key="1">
    <source>
        <dbReference type="SAM" id="MobiDB-lite"/>
    </source>
</evidence>
<dbReference type="GO" id="GO:0043169">
    <property type="term" value="F:cation binding"/>
    <property type="evidence" value="ECO:0007669"/>
    <property type="project" value="InterPro"/>
</dbReference>
<sequence>MGTYLSTPVLDKHTERGCDESSDPSAPVRWAVVDMQGWRKSMEDAHVARTDVPPPSCAGPSGGDAGGAAAAAKVFAVFDGHGGAE</sequence>
<dbReference type="PROSITE" id="PS01032">
    <property type="entry name" value="PPM_1"/>
    <property type="match status" value="1"/>
</dbReference>
<proteinExistence type="predicted"/>
<dbReference type="SUPFAM" id="SSF81606">
    <property type="entry name" value="PP2C-like"/>
    <property type="match status" value="1"/>
</dbReference>
<dbReference type="InterPro" id="IPR000222">
    <property type="entry name" value="PP2C_BS"/>
</dbReference>
<protein>
    <submittedName>
        <fullName evidence="2">Uncharacterized protein</fullName>
    </submittedName>
</protein>
<dbReference type="AlphaFoldDB" id="K0RWB0"/>
<gene>
    <name evidence="2" type="ORF">THAOC_22724</name>
</gene>
<name>K0RWB0_THAOC</name>
<accession>K0RWB0</accession>
<evidence type="ECO:0000313" key="2">
    <source>
        <dbReference type="EMBL" id="EJK57255.1"/>
    </source>
</evidence>
<comment type="caution">
    <text evidence="2">The sequence shown here is derived from an EMBL/GenBank/DDBJ whole genome shotgun (WGS) entry which is preliminary data.</text>
</comment>
<organism evidence="2 3">
    <name type="scientific">Thalassiosira oceanica</name>
    <name type="common">Marine diatom</name>
    <dbReference type="NCBI Taxonomy" id="159749"/>
    <lineage>
        <taxon>Eukaryota</taxon>
        <taxon>Sar</taxon>
        <taxon>Stramenopiles</taxon>
        <taxon>Ochrophyta</taxon>
        <taxon>Bacillariophyta</taxon>
        <taxon>Coscinodiscophyceae</taxon>
        <taxon>Thalassiosirophycidae</taxon>
        <taxon>Thalassiosirales</taxon>
        <taxon>Thalassiosiraceae</taxon>
        <taxon>Thalassiosira</taxon>
    </lineage>
</organism>